<evidence type="ECO:0000256" key="9">
    <source>
        <dbReference type="ARBA" id="ARBA00049142"/>
    </source>
</evidence>
<dbReference type="InterPro" id="IPR012999">
    <property type="entry name" value="Pyr_OxRdtase_I_AS"/>
</dbReference>
<comment type="function">
    <text evidence="14">Catalyzes the reduction of glutathione disulfide (GSSG) to reduced glutathione (GSH).</text>
</comment>
<feature type="active site" description="Proton acceptor" evidence="10">
    <location>
        <position position="437"/>
    </location>
</feature>
<dbReference type="InterPro" id="IPR004099">
    <property type="entry name" value="Pyr_nucl-diS_OxRdtase_dimer"/>
</dbReference>
<evidence type="ECO:0000259" key="15">
    <source>
        <dbReference type="Pfam" id="PF02852"/>
    </source>
</evidence>
<reference evidence="17 18" key="1">
    <citation type="submission" date="2017-05" db="EMBL/GenBank/DDBJ databases">
        <title>Genome Analysis of Maritalea myrionectae HL2708#5.</title>
        <authorList>
            <consortium name="Cotde Inc.-PKNU"/>
            <person name="Jang D."/>
            <person name="Oh H.-M."/>
        </authorList>
    </citation>
    <scope>NUCLEOTIDE SEQUENCE [LARGE SCALE GENOMIC DNA]</scope>
    <source>
        <strain evidence="17 18">HL2708#5</strain>
    </source>
</reference>
<evidence type="ECO:0000256" key="5">
    <source>
        <dbReference type="ARBA" id="ARBA00022857"/>
    </source>
</evidence>
<feature type="binding site" evidence="11">
    <location>
        <position position="263"/>
    </location>
    <ligand>
        <name>NAD(+)</name>
        <dbReference type="ChEBI" id="CHEBI:57540"/>
    </ligand>
</feature>
<keyword evidence="3 13" id="KW-0285">Flavoprotein</keyword>
<dbReference type="PANTHER" id="PTHR42737:SF2">
    <property type="entry name" value="GLUTATHIONE REDUCTASE"/>
    <property type="match status" value="1"/>
</dbReference>
<dbReference type="PANTHER" id="PTHR42737">
    <property type="entry name" value="GLUTATHIONE REDUCTASE"/>
    <property type="match status" value="1"/>
</dbReference>
<dbReference type="GO" id="GO:0005829">
    <property type="term" value="C:cytosol"/>
    <property type="evidence" value="ECO:0007669"/>
    <property type="project" value="TreeGrafter"/>
</dbReference>
<keyword evidence="5 14" id="KW-0521">NADP</keyword>
<dbReference type="GO" id="GO:0050661">
    <property type="term" value="F:NADP binding"/>
    <property type="evidence" value="ECO:0007669"/>
    <property type="project" value="InterPro"/>
</dbReference>
<dbReference type="Gene3D" id="3.50.50.60">
    <property type="entry name" value="FAD/NAD(P)-binding domain"/>
    <property type="match status" value="2"/>
</dbReference>
<name>A0A2R4MGM9_9HYPH</name>
<keyword evidence="8 13" id="KW-0676">Redox-active center</keyword>
<dbReference type="EMBL" id="CP021330">
    <property type="protein sequence ID" value="AVX05044.1"/>
    <property type="molecule type" value="Genomic_DNA"/>
</dbReference>
<dbReference type="Gene3D" id="3.30.390.30">
    <property type="match status" value="1"/>
</dbReference>
<dbReference type="InterPro" id="IPR023753">
    <property type="entry name" value="FAD/NAD-binding_dom"/>
</dbReference>
<dbReference type="GO" id="GO:0034599">
    <property type="term" value="P:cellular response to oxidative stress"/>
    <property type="evidence" value="ECO:0007669"/>
    <property type="project" value="TreeGrafter"/>
</dbReference>
<evidence type="ECO:0000256" key="14">
    <source>
        <dbReference type="RuleBase" id="RU365040"/>
    </source>
</evidence>
<evidence type="ECO:0000256" key="11">
    <source>
        <dbReference type="PIRSR" id="PIRSR000350-3"/>
    </source>
</evidence>
<evidence type="ECO:0000256" key="2">
    <source>
        <dbReference type="ARBA" id="ARBA00011738"/>
    </source>
</evidence>
<accession>A0A2R4MGM9</accession>
<comment type="cofactor">
    <cofactor evidence="11">
        <name>FAD</name>
        <dbReference type="ChEBI" id="CHEBI:57692"/>
    </cofactor>
    <text evidence="11">Binds 1 FAD per subunit.</text>
</comment>
<evidence type="ECO:0000256" key="3">
    <source>
        <dbReference type="ARBA" id="ARBA00022630"/>
    </source>
</evidence>
<dbReference type="PRINTS" id="PR00411">
    <property type="entry name" value="PNDRDTASEI"/>
</dbReference>
<evidence type="ECO:0000256" key="13">
    <source>
        <dbReference type="RuleBase" id="RU003691"/>
    </source>
</evidence>
<dbReference type="GO" id="GO:0045454">
    <property type="term" value="P:cell redox homeostasis"/>
    <property type="evidence" value="ECO:0007669"/>
    <property type="project" value="InterPro"/>
</dbReference>
<dbReference type="InterPro" id="IPR001100">
    <property type="entry name" value="Pyr_nuc-diS_OxRdtase"/>
</dbReference>
<dbReference type="NCBIfam" id="TIGR01424">
    <property type="entry name" value="gluta_reduc_2"/>
    <property type="match status" value="1"/>
</dbReference>
<evidence type="ECO:0000256" key="10">
    <source>
        <dbReference type="PIRSR" id="PIRSR000350-2"/>
    </source>
</evidence>
<feature type="binding site" evidence="11">
    <location>
        <begin position="175"/>
        <end position="182"/>
    </location>
    <ligand>
        <name>NAD(+)</name>
        <dbReference type="ChEBI" id="CHEBI:57540"/>
    </ligand>
</feature>
<evidence type="ECO:0000256" key="12">
    <source>
        <dbReference type="PIRSR" id="PIRSR000350-4"/>
    </source>
</evidence>
<feature type="domain" description="FAD/NAD(P)-binding" evidence="16">
    <location>
        <begin position="5"/>
        <end position="319"/>
    </location>
</feature>
<dbReference type="SUPFAM" id="SSF51905">
    <property type="entry name" value="FAD/NAD(P)-binding domain"/>
    <property type="match status" value="1"/>
</dbReference>
<proteinExistence type="inferred from homology"/>
<dbReference type="STRING" id="1122213.GCA_000423365_00169"/>
<sequence length="461" mass="50177">MGRHFDLIVIGAGSGGVRAGRLASSYGAKVAVIEEYRLGGTCVIRGCVPKKHFVYASRFPEQFEVAKSFGWSMKDVQFDWATLRDNKDKEIKRLEDIYGNILDNAGVTLFRDRAELTSGTSVKLQKDGEELTADRILIATGGTPFVPNIPGAELGITSNEAFHLENLPEEILIVGGGYIAVEFAGIFAGFGVKTTLAYRGPQILRGFDQDVRDAVASQMQERGIEILTNTDLESLEKSKQGAIKVNYNTGKSQTFGEVMFATGRTPNTKGLGLEYTDIEVGAREEIIVDEQSRTSCPTVFAVGDVTDRAALTPVAIREGAAFAETFYNDNPTFVHHDLIPTAVFSEPEVGTIGMTETQAGNRYHKVNVYKAAFRPMMNTLTDKPAKEIYKLITDADTDKVLGVHIVGHAAGEIIQMAGIAVTMGATKADFDRTIAVHPTAAEELVTMKQPSYVLEYGKKVE</sequence>
<evidence type="ECO:0000256" key="8">
    <source>
        <dbReference type="ARBA" id="ARBA00023284"/>
    </source>
</evidence>
<dbReference type="PIRSF" id="PIRSF000350">
    <property type="entry name" value="Mercury_reductase_MerA"/>
    <property type="match status" value="1"/>
</dbReference>
<comment type="catalytic activity">
    <reaction evidence="9 14">
        <text>2 glutathione + NADP(+) = glutathione disulfide + NADPH + H(+)</text>
        <dbReference type="Rhea" id="RHEA:11740"/>
        <dbReference type="ChEBI" id="CHEBI:15378"/>
        <dbReference type="ChEBI" id="CHEBI:57783"/>
        <dbReference type="ChEBI" id="CHEBI:57925"/>
        <dbReference type="ChEBI" id="CHEBI:58297"/>
        <dbReference type="ChEBI" id="CHEBI:58349"/>
        <dbReference type="EC" id="1.8.1.7"/>
    </reaction>
</comment>
<dbReference type="FunFam" id="3.50.50.60:FF:000051">
    <property type="entry name" value="Glutathione reductase"/>
    <property type="match status" value="1"/>
</dbReference>
<dbReference type="InterPro" id="IPR046952">
    <property type="entry name" value="GSHR/TRXR-like"/>
</dbReference>
<dbReference type="Pfam" id="PF02852">
    <property type="entry name" value="Pyr_redox_dim"/>
    <property type="match status" value="1"/>
</dbReference>
<dbReference type="GO" id="GO:0050660">
    <property type="term" value="F:flavin adenine dinucleotide binding"/>
    <property type="evidence" value="ECO:0007669"/>
    <property type="project" value="InterPro"/>
</dbReference>
<dbReference type="RefSeq" id="WP_117396099.1">
    <property type="nucleotide sequence ID" value="NZ_CP021330.1"/>
</dbReference>
<dbReference type="GO" id="GO:0004362">
    <property type="term" value="F:glutathione-disulfide reductase (NADPH) activity"/>
    <property type="evidence" value="ECO:0007669"/>
    <property type="project" value="UniProtKB-EC"/>
</dbReference>
<dbReference type="KEGG" id="mmyr:MXMO3_02532"/>
<evidence type="ECO:0000256" key="1">
    <source>
        <dbReference type="ARBA" id="ARBA00007532"/>
    </source>
</evidence>
<keyword evidence="4 11" id="KW-0274">FAD</keyword>
<dbReference type="Pfam" id="PF07992">
    <property type="entry name" value="Pyr_redox_2"/>
    <property type="match status" value="1"/>
</dbReference>
<dbReference type="SUPFAM" id="SSF55424">
    <property type="entry name" value="FAD/NAD-linked reductases, dimerisation (C-terminal) domain"/>
    <property type="match status" value="1"/>
</dbReference>
<evidence type="ECO:0000256" key="7">
    <source>
        <dbReference type="ARBA" id="ARBA00023157"/>
    </source>
</evidence>
<evidence type="ECO:0000313" key="17">
    <source>
        <dbReference type="EMBL" id="AVX05044.1"/>
    </source>
</evidence>
<evidence type="ECO:0000256" key="6">
    <source>
        <dbReference type="ARBA" id="ARBA00023002"/>
    </source>
</evidence>
<dbReference type="AlphaFoldDB" id="A0A2R4MGM9"/>
<dbReference type="PRINTS" id="PR00368">
    <property type="entry name" value="FADPNR"/>
</dbReference>
<dbReference type="InterPro" id="IPR036188">
    <property type="entry name" value="FAD/NAD-bd_sf"/>
</dbReference>
<keyword evidence="11" id="KW-0520">NAD</keyword>
<comment type="subunit">
    <text evidence="2">Homodimer.</text>
</comment>
<dbReference type="InterPro" id="IPR016156">
    <property type="entry name" value="FAD/NAD-linked_Rdtase_dimer_sf"/>
</dbReference>
<comment type="similarity">
    <text evidence="1 13">Belongs to the class-I pyridine nucleotide-disulfide oxidoreductase family.</text>
</comment>
<dbReference type="InterPro" id="IPR006324">
    <property type="entry name" value="GSHR"/>
</dbReference>
<dbReference type="GO" id="GO:0006749">
    <property type="term" value="P:glutathione metabolic process"/>
    <property type="evidence" value="ECO:0007669"/>
    <property type="project" value="InterPro"/>
</dbReference>
<feature type="disulfide bond" description="Redox-active" evidence="12">
    <location>
        <begin position="42"/>
        <end position="47"/>
    </location>
</feature>
<gene>
    <name evidence="17" type="ORF">MXMO3_02532</name>
</gene>
<feature type="binding site" evidence="11">
    <location>
        <position position="304"/>
    </location>
    <ligand>
        <name>FAD</name>
        <dbReference type="ChEBI" id="CHEBI:57692"/>
    </ligand>
</feature>
<feature type="binding site" evidence="11">
    <location>
        <position position="51"/>
    </location>
    <ligand>
        <name>FAD</name>
        <dbReference type="ChEBI" id="CHEBI:57692"/>
    </ligand>
</feature>
<feature type="domain" description="Pyridine nucleotide-disulphide oxidoreductase dimerisation" evidence="15">
    <location>
        <begin position="339"/>
        <end position="447"/>
    </location>
</feature>
<organism evidence="17 18">
    <name type="scientific">Maritalea myrionectae</name>
    <dbReference type="NCBI Taxonomy" id="454601"/>
    <lineage>
        <taxon>Bacteria</taxon>
        <taxon>Pseudomonadati</taxon>
        <taxon>Pseudomonadota</taxon>
        <taxon>Alphaproteobacteria</taxon>
        <taxon>Hyphomicrobiales</taxon>
        <taxon>Devosiaceae</taxon>
        <taxon>Maritalea</taxon>
    </lineage>
</organism>
<protein>
    <recommendedName>
        <fullName evidence="14">Glutathione reductase</fullName>
        <shortName evidence="14">GRase</shortName>
        <ecNumber evidence="14">1.8.1.7</ecNumber>
    </recommendedName>
</protein>
<dbReference type="EC" id="1.8.1.7" evidence="14"/>
<evidence type="ECO:0000259" key="16">
    <source>
        <dbReference type="Pfam" id="PF07992"/>
    </source>
</evidence>
<dbReference type="PROSITE" id="PS00076">
    <property type="entry name" value="PYRIDINE_REDOX_1"/>
    <property type="match status" value="1"/>
</dbReference>
<evidence type="ECO:0000313" key="18">
    <source>
        <dbReference type="Proteomes" id="UP000258927"/>
    </source>
</evidence>
<evidence type="ECO:0000256" key="4">
    <source>
        <dbReference type="ARBA" id="ARBA00022827"/>
    </source>
</evidence>
<keyword evidence="18" id="KW-1185">Reference proteome</keyword>
<dbReference type="NCBIfam" id="NF004776">
    <property type="entry name" value="PRK06116.1"/>
    <property type="match status" value="1"/>
</dbReference>
<keyword evidence="7" id="KW-1015">Disulfide bond</keyword>
<keyword evidence="11" id="KW-0547">Nucleotide-binding</keyword>
<keyword evidence="6 13" id="KW-0560">Oxidoreductase</keyword>
<dbReference type="Proteomes" id="UP000258927">
    <property type="component" value="Chromosome"/>
</dbReference>